<name>A0A2N4SY65_9MICC</name>
<dbReference type="InterPro" id="IPR029063">
    <property type="entry name" value="SAM-dependent_MTases_sf"/>
</dbReference>
<dbReference type="InterPro" id="IPR009537">
    <property type="entry name" value="DUF1156"/>
</dbReference>
<accession>A0A2N4SY65</accession>
<evidence type="ECO:0000313" key="2">
    <source>
        <dbReference type="EMBL" id="PLC10920.1"/>
    </source>
</evidence>
<protein>
    <recommendedName>
        <fullName evidence="1">DUF1156 domain-containing protein</fullName>
    </recommendedName>
</protein>
<comment type="caution">
    <text evidence="2">The sequence shown here is derived from an EMBL/GenBank/DDBJ whole genome shotgun (WGS) entry which is preliminary data.</text>
</comment>
<proteinExistence type="predicted"/>
<dbReference type="AlphaFoldDB" id="A0A2N4SY65"/>
<dbReference type="Pfam" id="PF06634">
    <property type="entry name" value="DUF1156"/>
    <property type="match status" value="1"/>
</dbReference>
<evidence type="ECO:0000313" key="3">
    <source>
        <dbReference type="Proteomes" id="UP000234632"/>
    </source>
</evidence>
<sequence>MGGPTLTRDASGSHKRKLIEVSLPLEDINKASSREKSIRHGHPSTLHLWWARRPLAAARAVLFAQLVDDPSAHPDRFPTEEEQRAERERLHNVIRDLVVWENSNDPRVLGRAREEILKSTGGNLPSLLDPFAGGGTIPLEAQRLGLKAHASDLNPVAVLINKALIEIPPKFRDQPPVYPYAEDARTVAWKGAKGLAEDVRRYGQWIRDEAERRIGHLYPKATLNGGAHADVIAWIWARTVTCPNPACGIEMPLVRSWWLSKSQGKEAYVLPHVIGGDSAQSIRRIEYTIGYDRAGAPLKDYDGTMQGRGRAACLACESAVSAEYIKAEGMAGRIRSALLATVAEGARRRIYLPPDESQLNAADVGAPVDVPKGALGFDPRNLWTPAYGLTEFANLFTPRQLTMLITFSDLVGEAHDRILTDARAAGLAEGASLSAGGSGAAAYADAVVTYLGMAVSNIVDDHSSLVSWRSSHGTGATRSTFARQALPMVWDYAEANPFAGASGDLGVTAPSMAEIIERSPASSAGTAVPADATGIDFQDVMVSTDPPYYDNIGYSDLSDFFYVWLRRTLRAVHPDLFSTMLVPKAEELVANPYRHGGRDGAEKFFETGFEKVFQKVRDGGGAGYPVTVYYAFKQQELTREGTASTGWATMLEGMIRSGWVITATWPVRSERSGRMISVGTNALASSIVLSLRPREETARATTRRGFLNDLKRELPKALEEMQQGAIAPVDLAQATIGPGMAIFSRYTGVREPDGKKMTVRTALMLINDTLGQIMAEEDGELDADSRFCLRWFAQYGWGGGRYGDADTMSRAFNTSVDGLVAAGLLANPRGEVRLLKPAELDNRWNPATDDRISLWEVTLQLARSLEQNGLDGTAPLLAVASQRVEADAIQLLAYRLYEVGQAKDGETAGLFNVLGSEWAELVDKASRVELDAPDTWGQQMTIDLEDD</sequence>
<dbReference type="Proteomes" id="UP000234632">
    <property type="component" value="Unassembled WGS sequence"/>
</dbReference>
<reference evidence="2 3" key="1">
    <citation type="submission" date="2015-12" db="EMBL/GenBank/DDBJ databases">
        <authorList>
            <person name="Shamseldin A."/>
            <person name="Moawad H."/>
            <person name="Abd El-Rahim W.M."/>
            <person name="Sadowsky M.J."/>
        </authorList>
    </citation>
    <scope>NUCLEOTIDE SEQUENCE [LARGE SCALE GENOMIC DNA]</scope>
    <source>
        <strain evidence="2 3">S43</strain>
    </source>
</reference>
<dbReference type="Gene3D" id="3.40.50.150">
    <property type="entry name" value="Vaccinia Virus protein VP39"/>
    <property type="match status" value="1"/>
</dbReference>
<organism evidence="2 3">
    <name type="scientific">Kocuria flava</name>
    <dbReference type="NCBI Taxonomy" id="446860"/>
    <lineage>
        <taxon>Bacteria</taxon>
        <taxon>Bacillati</taxon>
        <taxon>Actinomycetota</taxon>
        <taxon>Actinomycetes</taxon>
        <taxon>Micrococcales</taxon>
        <taxon>Micrococcaceae</taxon>
        <taxon>Kocuria</taxon>
    </lineage>
</organism>
<evidence type="ECO:0000259" key="1">
    <source>
        <dbReference type="Pfam" id="PF06634"/>
    </source>
</evidence>
<gene>
    <name evidence="2" type="ORF">AUQ48_15905</name>
</gene>
<feature type="domain" description="DUF1156" evidence="1">
    <location>
        <begin position="23"/>
        <end position="92"/>
    </location>
</feature>
<dbReference type="SUPFAM" id="SSF53335">
    <property type="entry name" value="S-adenosyl-L-methionine-dependent methyltransferases"/>
    <property type="match status" value="1"/>
</dbReference>
<dbReference type="EMBL" id="LOMZ01000002">
    <property type="protein sequence ID" value="PLC10920.1"/>
    <property type="molecule type" value="Genomic_DNA"/>
</dbReference>